<dbReference type="PANTHER" id="PTHR38834">
    <property type="entry name" value="PERIPLASMIC SUBSTRATE BINDING PROTEIN FAMILY 3"/>
    <property type="match status" value="1"/>
</dbReference>
<proteinExistence type="predicted"/>
<dbReference type="SMART" id="SM00062">
    <property type="entry name" value="PBPb"/>
    <property type="match status" value="1"/>
</dbReference>
<dbReference type="RefSeq" id="WP_155732548.1">
    <property type="nucleotide sequence ID" value="NZ_AQHB01000023.1"/>
</dbReference>
<comment type="caution">
    <text evidence="2">The sequence shown here is derived from an EMBL/GenBank/DDBJ whole genome shotgun (WGS) entry which is preliminary data.</text>
</comment>
<dbReference type="InterPro" id="IPR001638">
    <property type="entry name" value="Solute-binding_3/MltF_N"/>
</dbReference>
<evidence type="ECO:0000313" key="3">
    <source>
        <dbReference type="Proteomes" id="UP000076643"/>
    </source>
</evidence>
<dbReference type="EMBL" id="AUYB01000092">
    <property type="protein sequence ID" value="KZN40905.1"/>
    <property type="molecule type" value="Genomic_DNA"/>
</dbReference>
<organism evidence="2 3">
    <name type="scientific">Pseudoalteromonas luteoviolacea DSM 6061</name>
    <dbReference type="NCBI Taxonomy" id="1365250"/>
    <lineage>
        <taxon>Bacteria</taxon>
        <taxon>Pseudomonadati</taxon>
        <taxon>Pseudomonadota</taxon>
        <taxon>Gammaproteobacteria</taxon>
        <taxon>Alteromonadales</taxon>
        <taxon>Pseudoalteromonadaceae</taxon>
        <taxon>Pseudoalteromonas</taxon>
    </lineage>
</organism>
<dbReference type="PANTHER" id="PTHR38834:SF3">
    <property type="entry name" value="SOLUTE-BINDING PROTEIN FAMILY 3_N-TERMINAL DOMAIN-CONTAINING PROTEIN"/>
    <property type="match status" value="1"/>
</dbReference>
<dbReference type="Proteomes" id="UP000076643">
    <property type="component" value="Unassembled WGS sequence"/>
</dbReference>
<dbReference type="SUPFAM" id="SSF53850">
    <property type="entry name" value="Periplasmic binding protein-like II"/>
    <property type="match status" value="1"/>
</dbReference>
<reference evidence="2 3" key="1">
    <citation type="submission" date="2013-07" db="EMBL/GenBank/DDBJ databases">
        <title>Comparative Genomic and Metabolomic Analysis of Twelve Strains of Pseudoalteromonas luteoviolacea.</title>
        <authorList>
            <person name="Vynne N.G."/>
            <person name="Mansson M."/>
            <person name="Gram L."/>
        </authorList>
    </citation>
    <scope>NUCLEOTIDE SEQUENCE [LARGE SCALE GENOMIC DNA]</scope>
    <source>
        <strain evidence="2 3">DSM 6061</strain>
    </source>
</reference>
<feature type="domain" description="Solute-binding protein family 3/N-terminal" evidence="1">
    <location>
        <begin position="25"/>
        <end position="250"/>
    </location>
</feature>
<accession>A0A162A0P3</accession>
<keyword evidence="3" id="KW-1185">Reference proteome</keyword>
<dbReference type="Pfam" id="PF00497">
    <property type="entry name" value="SBP_bac_3"/>
    <property type="match status" value="1"/>
</dbReference>
<dbReference type="Gene3D" id="3.40.190.10">
    <property type="entry name" value="Periplasmic binding protein-like II"/>
    <property type="match status" value="2"/>
</dbReference>
<sequence>MKYRFVSTLLVWITLIVSMSSNAQLIRFIAEDLPPYHFINDAGKADGGLVEIARALQQESGLEAKIEILPMARAHHELQTKNNVVMLAWLKTPSREQGYKFLGSMCQISASLIGLKENKLNLTDLEHAKQYRISTIRGYYSEEYLRGAGFSEEHDLVLVSHYANLWQLLYKGRTDLILTNTQTIKRELDALGLNPDKLEYKLTLKDFPSQLHLAANQSFPDELAVKISAALDKLKTSGRYQKIIQKWQMPN</sequence>
<protein>
    <recommendedName>
        <fullName evidence="1">Solute-binding protein family 3/N-terminal domain-containing protein</fullName>
    </recommendedName>
</protein>
<dbReference type="AlphaFoldDB" id="A0A162A0P3"/>
<evidence type="ECO:0000259" key="1">
    <source>
        <dbReference type="SMART" id="SM00062"/>
    </source>
</evidence>
<gene>
    <name evidence="2" type="ORF">N475_00595</name>
</gene>
<name>A0A162A0P3_9GAMM</name>
<dbReference type="PATRIC" id="fig|1365250.3.peg.1267"/>
<evidence type="ECO:0000313" key="2">
    <source>
        <dbReference type="EMBL" id="KZN40905.1"/>
    </source>
</evidence>